<dbReference type="EMBL" id="JN935380">
    <property type="protein sequence ID" value="AFR23536.1"/>
    <property type="molecule type" value="Viral_cRNA"/>
</dbReference>
<proteinExistence type="predicted"/>
<evidence type="ECO:0000256" key="1">
    <source>
        <dbReference type="SAM" id="Phobius"/>
    </source>
</evidence>
<accession>K4HHN2</accession>
<dbReference type="OrthoDB" id="29645at10239"/>
<dbReference type="RefSeq" id="YP_009177243.1">
    <property type="nucleotide sequence ID" value="NC_028246.1"/>
</dbReference>
<evidence type="ECO:0000313" key="3">
    <source>
        <dbReference type="Proteomes" id="UP000146330"/>
    </source>
</evidence>
<keyword evidence="1" id="KW-1133">Transmembrane helix</keyword>
<gene>
    <name evidence="2" type="primary">GNS</name>
</gene>
<protein>
    <submittedName>
        <fullName evidence="2">Non-structural transmembrane glycoprotein</fullName>
    </submittedName>
</protein>
<sequence length="609" mass="70966">MDFLRQCTLIQVMILAITIRLTHGGWTNFPESCVQLQPENAYDEMCDDSSLTNSNSIEYHNKLKSTKKFCILNQIKSVKTNLYRCYNISITSVCNSELSSQNLHQDYEVNPISRRDCLKHIIKNWNDENLERSLIQKSEDIYRTRCNFLKNTETKIEDYIIYQEKTESSVINADGLDSMIETKLIELESNKKLDNTVKTCISWEQGGDSRFNTLNLIALDLNLCLAKNSYKLEKCLLCYFFIGQDKWYRGEDGFMISIELSELDTKSIPKCEILWYRLYPGNLLTINQDYLAKKVQERNRGCNAVKSILRSGKAPPLENMIKYTIPLQAGYGIGFREKIEKTVYSAPLRGNLVERRNYDFFRCHYFPSKIKIVENKTHTPPINLCVYHFGKGSCHYPDNKYFISMNPVSFEENQHYPKSGQSFDYQSGLNGIRKKIKNQEYYIPDSFLMTLIYSSHTKSILEKTNITEVFRNDSNYENHTLQDYLGLFNKEDEGMRPERDLINLPNITSETEDDDTSDLNLELNKNLINKTSSGFSNDNSNVINIPSKEYNKTDIKTVGKINKTSIIINHEEKDYWHEEYNMWGLSGLSFLLLLALFYNKIKRKIKRKS</sequence>
<keyword evidence="1" id="KW-0472">Membrane</keyword>
<name>K4HHN2_ARV</name>
<dbReference type="GeneID" id="26123213"/>
<evidence type="ECO:0000313" key="2">
    <source>
        <dbReference type="EMBL" id="AFR23536.1"/>
    </source>
</evidence>
<organismHost>
    <name type="scientific">Bos taurus</name>
    <name type="common">Bovine</name>
    <dbReference type="NCBI Taxonomy" id="9913"/>
</organismHost>
<organismHost>
    <name type="scientific">Bubalus bubalis</name>
    <name type="common">Domestic water buffalo</name>
    <dbReference type="NCBI Taxonomy" id="89462"/>
</organismHost>
<keyword evidence="1 2" id="KW-0812">Transmembrane</keyword>
<organism evidence="2 3">
    <name type="scientific">Adelaide River virus</name>
    <name type="common">ARV</name>
    <dbReference type="NCBI Taxonomy" id="31612"/>
    <lineage>
        <taxon>Viruses</taxon>
        <taxon>Riboviria</taxon>
        <taxon>Orthornavirae</taxon>
        <taxon>Negarnaviricota</taxon>
        <taxon>Haploviricotina</taxon>
        <taxon>Monjiviricetes</taxon>
        <taxon>Mononegavirales</taxon>
        <taxon>Rhabdoviridae</taxon>
        <taxon>Alpharhabdovirinae</taxon>
        <taxon>Ephemerovirus</taxon>
        <taxon>Ephemerovirus adelaide</taxon>
    </lineage>
</organism>
<keyword evidence="3" id="KW-1185">Reference proteome</keyword>
<organismHost>
    <name type="scientific">Culicoides</name>
    <dbReference type="NCBI Taxonomy" id="58271"/>
</organismHost>
<dbReference type="Proteomes" id="UP000146330">
    <property type="component" value="Segment"/>
</dbReference>
<dbReference type="KEGG" id="vg:26123213"/>
<feature type="transmembrane region" description="Helical" evidence="1">
    <location>
        <begin position="580"/>
        <end position="598"/>
    </location>
</feature>
<reference evidence="2 3" key="1">
    <citation type="submission" date="2011-10" db="EMBL/GenBank/DDBJ databases">
        <title>Characterisation of Kotokan and Obodhiang viruses provides a novel insight into the genetic diversity of the ephemeroviruses.</title>
        <authorList>
            <person name="Blasdell K."/>
            <person name="Bulach D.M."/>
            <person name="Voysey R."/>
            <person name="Boyle D.B."/>
            <person name="Walker P.J."/>
        </authorList>
    </citation>
    <scope>NUCLEOTIDE SEQUENCE [LARGE SCALE GENOMIC DNA]</scope>
    <source>
        <strain evidence="2">DPP61</strain>
    </source>
</reference>
<organismHost>
    <name type="scientific">Syncerus caffer</name>
    <name type="common">African buffalo</name>
    <dbReference type="NCBI Taxonomy" id="9970"/>
</organismHost>